<dbReference type="Proteomes" id="UP000078397">
    <property type="component" value="Unassembled WGS sequence"/>
</dbReference>
<protein>
    <submittedName>
        <fullName evidence="3">Lipase/thioesterase family protein</fullName>
    </submittedName>
</protein>
<evidence type="ECO:0000313" key="3">
    <source>
        <dbReference type="EMBL" id="OAQ62667.1"/>
    </source>
</evidence>
<dbReference type="InterPro" id="IPR050300">
    <property type="entry name" value="GDXG_lipolytic_enzyme"/>
</dbReference>
<reference evidence="3 4" key="1">
    <citation type="journal article" date="2016" name="PLoS Pathog.">
        <title>Biosynthesis of antibiotic leucinostatins in bio-control fungus Purpureocillium lilacinum and their inhibition on phytophthora revealed by genome mining.</title>
        <authorList>
            <person name="Wang G."/>
            <person name="Liu Z."/>
            <person name="Lin R."/>
            <person name="Li E."/>
            <person name="Mao Z."/>
            <person name="Ling J."/>
            <person name="Yang Y."/>
            <person name="Yin W.B."/>
            <person name="Xie B."/>
        </authorList>
    </citation>
    <scope>NUCLEOTIDE SEQUENCE [LARGE SCALE GENOMIC DNA]</scope>
    <source>
        <strain evidence="3">170</strain>
    </source>
</reference>
<gene>
    <name evidence="3" type="ORF">VFPPC_11115</name>
</gene>
<dbReference type="PANTHER" id="PTHR48081:SF21">
    <property type="entry name" value="LIPASE_THIOESTERASE FAMILY PROTEIN (AFU_ORTHOLOGUE AFUA_8G02590)"/>
    <property type="match status" value="1"/>
</dbReference>
<feature type="domain" description="Alpha/beta hydrolase fold-3" evidence="2">
    <location>
        <begin position="113"/>
        <end position="326"/>
    </location>
</feature>
<dbReference type="InterPro" id="IPR029058">
    <property type="entry name" value="AB_hydrolase_fold"/>
</dbReference>
<dbReference type="PANTHER" id="PTHR48081">
    <property type="entry name" value="AB HYDROLASE SUPERFAMILY PROTEIN C4A8.06C"/>
    <property type="match status" value="1"/>
</dbReference>
<dbReference type="InterPro" id="IPR013094">
    <property type="entry name" value="AB_hydrolase_3"/>
</dbReference>
<dbReference type="KEGG" id="pchm:VFPPC_11115"/>
<dbReference type="Gene3D" id="3.40.50.1820">
    <property type="entry name" value="alpha/beta hydrolase"/>
    <property type="match status" value="1"/>
</dbReference>
<sequence>MASTTLYPKPSLGQKLDLLPALGSLVFATFAALATSFRRGPNDEPSLYLHVVYAAVRKLVVRLSAPQLQWVFAHTPTVYKQQAKSYKMDQRTIELNHGGKGHWIGNPDAEHVLIWYHGGGFTLPALEGHLKYFLKLVKSRPSKDLAVFFLSYTLAPTGKYPTQLTQAVEALRYIVTQTQRKPSQVIIGGDSAGGNLVSGVLAHLTHRHHAIEELTLSEPLRAAVLMAPWTALDKNEVKLSSYDGADIITGTALNTWAANYMGGQKPDYYTDASSAPADWFKGLPVSKILVLAGQNETLLPSINEFVKNLEAGYGPVEFYVAEREAHIAPFVNLVFYYGAPTGQGNKLRVWLEDVVAARDEDYDHV</sequence>
<dbReference type="STRING" id="1380566.A0A179FB70"/>
<dbReference type="RefSeq" id="XP_018140247.1">
    <property type="nucleotide sequence ID" value="XM_018289380.1"/>
</dbReference>
<comment type="caution">
    <text evidence="3">The sequence shown here is derived from an EMBL/GenBank/DDBJ whole genome shotgun (WGS) entry which is preliminary data.</text>
</comment>
<keyword evidence="4" id="KW-1185">Reference proteome</keyword>
<dbReference type="GO" id="GO:0016787">
    <property type="term" value="F:hydrolase activity"/>
    <property type="evidence" value="ECO:0007669"/>
    <property type="project" value="UniProtKB-KW"/>
</dbReference>
<evidence type="ECO:0000259" key="2">
    <source>
        <dbReference type="Pfam" id="PF07859"/>
    </source>
</evidence>
<evidence type="ECO:0000313" key="4">
    <source>
        <dbReference type="Proteomes" id="UP000078397"/>
    </source>
</evidence>
<name>A0A179FB70_METCM</name>
<evidence type="ECO:0000256" key="1">
    <source>
        <dbReference type="ARBA" id="ARBA00022801"/>
    </source>
</evidence>
<keyword evidence="1" id="KW-0378">Hydrolase</keyword>
<dbReference type="OrthoDB" id="2152029at2759"/>
<organism evidence="3 4">
    <name type="scientific">Pochonia chlamydosporia 170</name>
    <dbReference type="NCBI Taxonomy" id="1380566"/>
    <lineage>
        <taxon>Eukaryota</taxon>
        <taxon>Fungi</taxon>
        <taxon>Dikarya</taxon>
        <taxon>Ascomycota</taxon>
        <taxon>Pezizomycotina</taxon>
        <taxon>Sordariomycetes</taxon>
        <taxon>Hypocreomycetidae</taxon>
        <taxon>Hypocreales</taxon>
        <taxon>Clavicipitaceae</taxon>
        <taxon>Pochonia</taxon>
    </lineage>
</organism>
<proteinExistence type="predicted"/>
<dbReference type="EMBL" id="LSBJ02000006">
    <property type="protein sequence ID" value="OAQ62667.1"/>
    <property type="molecule type" value="Genomic_DNA"/>
</dbReference>
<dbReference type="GeneID" id="28853374"/>
<dbReference type="SUPFAM" id="SSF53474">
    <property type="entry name" value="alpha/beta-Hydrolases"/>
    <property type="match status" value="1"/>
</dbReference>
<dbReference type="AlphaFoldDB" id="A0A179FB70"/>
<accession>A0A179FB70</accession>
<dbReference type="Pfam" id="PF07859">
    <property type="entry name" value="Abhydrolase_3"/>
    <property type="match status" value="1"/>
</dbReference>